<accession>A0A327KUY5</accession>
<protein>
    <submittedName>
        <fullName evidence="1">Uncharacterized protein</fullName>
    </submittedName>
</protein>
<dbReference type="RefSeq" id="WP_111420483.1">
    <property type="nucleotide sequence ID" value="NZ_NPEX01000137.1"/>
</dbReference>
<sequence length="82" mass="8839">MSKFALGEPVKDSITGFEGVATGRAEYITGCSQVLVAPPVDDKGCFRDAHWIDEQRLEPTHAQRVVLDNGTTPGCDVAPPIR</sequence>
<comment type="caution">
    <text evidence="1">The sequence shown here is derived from an EMBL/GenBank/DDBJ whole genome shotgun (WGS) entry which is preliminary data.</text>
</comment>
<name>A0A327KUY5_9BRAD</name>
<keyword evidence="2" id="KW-1185">Reference proteome</keyword>
<proteinExistence type="predicted"/>
<dbReference type="EMBL" id="NPEX01000137">
    <property type="protein sequence ID" value="RAI42649.1"/>
    <property type="molecule type" value="Genomic_DNA"/>
</dbReference>
<evidence type="ECO:0000313" key="2">
    <source>
        <dbReference type="Proteomes" id="UP000249130"/>
    </source>
</evidence>
<organism evidence="1 2">
    <name type="scientific">Rhodoplanes roseus</name>
    <dbReference type="NCBI Taxonomy" id="29409"/>
    <lineage>
        <taxon>Bacteria</taxon>
        <taxon>Pseudomonadati</taxon>
        <taxon>Pseudomonadota</taxon>
        <taxon>Alphaproteobacteria</taxon>
        <taxon>Hyphomicrobiales</taxon>
        <taxon>Nitrobacteraceae</taxon>
        <taxon>Rhodoplanes</taxon>
    </lineage>
</organism>
<dbReference type="OrthoDB" id="8421535at2"/>
<dbReference type="Proteomes" id="UP000249130">
    <property type="component" value="Unassembled WGS sequence"/>
</dbReference>
<gene>
    <name evidence="1" type="ORF">CH341_18490</name>
</gene>
<reference evidence="1 2" key="1">
    <citation type="submission" date="2017-07" db="EMBL/GenBank/DDBJ databases">
        <title>Draft Genome Sequences of Select Purple Nonsulfur Bacteria.</title>
        <authorList>
            <person name="Lasarre B."/>
            <person name="Mckinlay J.B."/>
        </authorList>
    </citation>
    <scope>NUCLEOTIDE SEQUENCE [LARGE SCALE GENOMIC DNA]</scope>
    <source>
        <strain evidence="1 2">DSM 5909</strain>
    </source>
</reference>
<dbReference type="AlphaFoldDB" id="A0A327KUY5"/>
<evidence type="ECO:0000313" key="1">
    <source>
        <dbReference type="EMBL" id="RAI42649.1"/>
    </source>
</evidence>